<evidence type="ECO:0000313" key="1">
    <source>
        <dbReference type="EMBL" id="XAG62635.1"/>
    </source>
</evidence>
<proteinExistence type="predicted"/>
<accession>A0AAU6TLN5</accession>
<reference evidence="1" key="1">
    <citation type="submission" date="2022-03" db="EMBL/GenBank/DDBJ databases">
        <title>Sea Food Isolates.</title>
        <authorList>
            <person name="Li c."/>
        </authorList>
    </citation>
    <scope>NUCLEOTIDE SEQUENCE</scope>
    <source>
        <strain evidence="1">19MO02SH05</strain>
    </source>
</reference>
<gene>
    <name evidence="1" type="ORF">MRL64_16925</name>
</gene>
<organism evidence="1">
    <name type="scientific">bacterium 19MO02SH05</name>
    <dbReference type="NCBI Taxonomy" id="2920696"/>
    <lineage>
        <taxon>Bacteria</taxon>
    </lineage>
</organism>
<sequence length="57" mass="6376">MTNPNLDLLKMASDIGDKHRGVSVVGKTKEETMANLLTMFKASNEQHRTETNNKSSR</sequence>
<dbReference type="AlphaFoldDB" id="A0AAU6TLN5"/>
<name>A0AAU6TLN5_UNCXX</name>
<dbReference type="EMBL" id="CP095343">
    <property type="protein sequence ID" value="XAG62635.1"/>
    <property type="molecule type" value="Genomic_DNA"/>
</dbReference>
<protein>
    <submittedName>
        <fullName evidence="1">Uncharacterized protein</fullName>
    </submittedName>
</protein>